<dbReference type="PANTHER" id="PTHR44154">
    <property type="entry name" value="QUINONE OXIDOREDUCTASE"/>
    <property type="match status" value="1"/>
</dbReference>
<dbReference type="CDD" id="cd05289">
    <property type="entry name" value="MDR_like_2"/>
    <property type="match status" value="1"/>
</dbReference>
<dbReference type="PANTHER" id="PTHR44154:SF1">
    <property type="entry name" value="QUINONE OXIDOREDUCTASE"/>
    <property type="match status" value="1"/>
</dbReference>
<protein>
    <submittedName>
        <fullName evidence="3">Zinc-binding alcohol dehydrogenase family protein</fullName>
    </submittedName>
</protein>
<dbReference type="InterPro" id="IPR036291">
    <property type="entry name" value="NAD(P)-bd_dom_sf"/>
</dbReference>
<evidence type="ECO:0000313" key="4">
    <source>
        <dbReference type="Proteomes" id="UP001597307"/>
    </source>
</evidence>
<dbReference type="InterPro" id="IPR013154">
    <property type="entry name" value="ADH-like_N"/>
</dbReference>
<dbReference type="Proteomes" id="UP001597307">
    <property type="component" value="Unassembled WGS sequence"/>
</dbReference>
<dbReference type="SMART" id="SM00829">
    <property type="entry name" value="PKS_ER"/>
    <property type="match status" value="1"/>
</dbReference>
<dbReference type="EMBL" id="JBHUGA010000067">
    <property type="protein sequence ID" value="MFD1848121.1"/>
    <property type="molecule type" value="Genomic_DNA"/>
</dbReference>
<evidence type="ECO:0000259" key="2">
    <source>
        <dbReference type="SMART" id="SM00829"/>
    </source>
</evidence>
<evidence type="ECO:0000313" key="3">
    <source>
        <dbReference type="EMBL" id="MFD1848121.1"/>
    </source>
</evidence>
<gene>
    <name evidence="3" type="ORF">ACFSFX_16170</name>
</gene>
<dbReference type="Gene3D" id="3.40.50.720">
    <property type="entry name" value="NAD(P)-binding Rossmann-like Domain"/>
    <property type="match status" value="1"/>
</dbReference>
<organism evidence="3 4">
    <name type="scientific">Arthrobacter flavus</name>
    <dbReference type="NCBI Taxonomy" id="95172"/>
    <lineage>
        <taxon>Bacteria</taxon>
        <taxon>Bacillati</taxon>
        <taxon>Actinomycetota</taxon>
        <taxon>Actinomycetes</taxon>
        <taxon>Micrococcales</taxon>
        <taxon>Micrococcaceae</taxon>
        <taxon>Arthrobacter</taxon>
    </lineage>
</organism>
<reference evidence="4" key="1">
    <citation type="journal article" date="2019" name="Int. J. Syst. Evol. Microbiol.">
        <title>The Global Catalogue of Microorganisms (GCM) 10K type strain sequencing project: providing services to taxonomists for standard genome sequencing and annotation.</title>
        <authorList>
            <consortium name="The Broad Institute Genomics Platform"/>
            <consortium name="The Broad Institute Genome Sequencing Center for Infectious Disease"/>
            <person name="Wu L."/>
            <person name="Ma J."/>
        </authorList>
    </citation>
    <scope>NUCLEOTIDE SEQUENCE [LARGE SCALE GENOMIC DNA]</scope>
    <source>
        <strain evidence="4">JCM 11496</strain>
    </source>
</reference>
<dbReference type="InterPro" id="IPR011032">
    <property type="entry name" value="GroES-like_sf"/>
</dbReference>
<accession>A0ABW4QCA2</accession>
<dbReference type="Pfam" id="PF13602">
    <property type="entry name" value="ADH_zinc_N_2"/>
    <property type="match status" value="1"/>
</dbReference>
<dbReference type="SUPFAM" id="SSF50129">
    <property type="entry name" value="GroES-like"/>
    <property type="match status" value="1"/>
</dbReference>
<dbReference type="InterPro" id="IPR020843">
    <property type="entry name" value="ER"/>
</dbReference>
<dbReference type="Pfam" id="PF08240">
    <property type="entry name" value="ADH_N"/>
    <property type="match status" value="1"/>
</dbReference>
<comment type="caution">
    <text evidence="3">The sequence shown here is derived from an EMBL/GenBank/DDBJ whole genome shotgun (WGS) entry which is preliminary data.</text>
</comment>
<evidence type="ECO:0000256" key="1">
    <source>
        <dbReference type="ARBA" id="ARBA00022857"/>
    </source>
</evidence>
<dbReference type="SUPFAM" id="SSF51735">
    <property type="entry name" value="NAD(P)-binding Rossmann-fold domains"/>
    <property type="match status" value="1"/>
</dbReference>
<keyword evidence="4" id="KW-1185">Reference proteome</keyword>
<dbReference type="Gene3D" id="3.90.180.10">
    <property type="entry name" value="Medium-chain alcohol dehydrogenases, catalytic domain"/>
    <property type="match status" value="1"/>
</dbReference>
<dbReference type="InterPro" id="IPR051603">
    <property type="entry name" value="Zinc-ADH_QOR/CCCR"/>
</dbReference>
<name>A0ABW4QCA2_9MICC</name>
<feature type="domain" description="Enoyl reductase (ER)" evidence="2">
    <location>
        <begin position="10"/>
        <end position="313"/>
    </location>
</feature>
<keyword evidence="1" id="KW-0521">NADP</keyword>
<proteinExistence type="predicted"/>
<dbReference type="RefSeq" id="WP_343881595.1">
    <property type="nucleotide sequence ID" value="NZ_BAAAIJ010000059.1"/>
</dbReference>
<sequence length="316" mass="33128">MRAIQIESYGSPEVLTEVTVDMPNPGKNQIRVRVEATSVNHVDVLARAGGYERVTRTKPPYGTGIDLVGVVDAVGEKITRFVPGDRVWGVLGNAFSLPVGMLADYALLPSKAAAPAPTGLTPEEAASALVPATIAWTAMKHVPVAPGDTVVVRGAAGGMGSAMVQLAVHRGARVIGIATDQMADFVMGLGADQVLDYRRTGPGDIPCVDGIFDTTGVDLLAWRKRLKSGGRMVTTAALKSPSAFGAVFASIPAGRRRVRGFAGQPAPSAIEHASQLLTDGIIKPHIAESFPMDKVAEAHRAFETGETIGRLIITPH</sequence>